<dbReference type="STRING" id="255247.ABE41_017765"/>
<comment type="similarity">
    <text evidence="2">Belongs to the ROK (NagC/XylR) family.</text>
</comment>
<dbReference type="SUPFAM" id="SSF46785">
    <property type="entry name" value="Winged helix' DNA-binding domain"/>
    <property type="match status" value="1"/>
</dbReference>
<evidence type="ECO:0000313" key="4">
    <source>
        <dbReference type="EMBL" id="ANX13862.1"/>
    </source>
</evidence>
<reference evidence="4 5" key="1">
    <citation type="submission" date="2016-08" db="EMBL/GenBank/DDBJ databases">
        <title>Complete genome sequence of Fictibacillus arsenicus G25-54, a strain with toxicity to nematodes and a potential arsenic-resistance activity.</title>
        <authorList>
            <person name="Zheng Z."/>
        </authorList>
    </citation>
    <scope>NUCLEOTIDE SEQUENCE [LARGE SCALE GENOMIC DNA]</scope>
    <source>
        <strain evidence="4 5">G25-54</strain>
    </source>
</reference>
<dbReference type="InterPro" id="IPR000600">
    <property type="entry name" value="ROK"/>
</dbReference>
<dbReference type="OrthoDB" id="9796533at2"/>
<dbReference type="InterPro" id="IPR043129">
    <property type="entry name" value="ATPase_NBD"/>
</dbReference>
<keyword evidence="5" id="KW-1185">Reference proteome</keyword>
<protein>
    <recommendedName>
        <fullName evidence="6">Sugar kinase</fullName>
    </recommendedName>
</protein>
<evidence type="ECO:0000256" key="2">
    <source>
        <dbReference type="ARBA" id="ARBA00006479"/>
    </source>
</evidence>
<dbReference type="Proteomes" id="UP000077412">
    <property type="component" value="Chromosome"/>
</dbReference>
<dbReference type="SUPFAM" id="SSF53067">
    <property type="entry name" value="Actin-like ATPase domain"/>
    <property type="match status" value="1"/>
</dbReference>
<evidence type="ECO:0000256" key="1">
    <source>
        <dbReference type="ARBA" id="ARBA00002486"/>
    </source>
</evidence>
<dbReference type="AlphaFoldDB" id="A0A1B1Z8U0"/>
<accession>A0A1B1Z8U0</accession>
<dbReference type="InterPro" id="IPR036390">
    <property type="entry name" value="WH_DNA-bd_sf"/>
</dbReference>
<dbReference type="Pfam" id="PF00480">
    <property type="entry name" value="ROK"/>
    <property type="match status" value="1"/>
</dbReference>
<organism evidence="4 5">
    <name type="scientific">Fictibacillus arsenicus</name>
    <dbReference type="NCBI Taxonomy" id="255247"/>
    <lineage>
        <taxon>Bacteria</taxon>
        <taxon>Bacillati</taxon>
        <taxon>Bacillota</taxon>
        <taxon>Bacilli</taxon>
        <taxon>Bacillales</taxon>
        <taxon>Fictibacillaceae</taxon>
        <taxon>Fictibacillus</taxon>
    </lineage>
</organism>
<dbReference type="InterPro" id="IPR036388">
    <property type="entry name" value="WH-like_DNA-bd_sf"/>
</dbReference>
<evidence type="ECO:0000313" key="5">
    <source>
        <dbReference type="Proteomes" id="UP000077412"/>
    </source>
</evidence>
<dbReference type="Gene3D" id="1.10.10.10">
    <property type="entry name" value="Winged helix-like DNA-binding domain superfamily/Winged helix DNA-binding domain"/>
    <property type="match status" value="1"/>
</dbReference>
<keyword evidence="3" id="KW-0859">Xylose metabolism</keyword>
<gene>
    <name evidence="4" type="ORF">ABE41_017765</name>
</gene>
<dbReference type="RefSeq" id="WP_066293258.1">
    <property type="nucleotide sequence ID" value="NZ_CP016761.1"/>
</dbReference>
<evidence type="ECO:0000256" key="3">
    <source>
        <dbReference type="ARBA" id="ARBA00022629"/>
    </source>
</evidence>
<dbReference type="PANTHER" id="PTHR18964">
    <property type="entry name" value="ROK (REPRESSOR, ORF, KINASE) FAMILY"/>
    <property type="match status" value="1"/>
</dbReference>
<name>A0A1B1Z8U0_9BACL</name>
<evidence type="ECO:0008006" key="6">
    <source>
        <dbReference type="Google" id="ProtNLM"/>
    </source>
</evidence>
<dbReference type="GO" id="GO:0042732">
    <property type="term" value="P:D-xylose metabolic process"/>
    <property type="evidence" value="ECO:0007669"/>
    <property type="project" value="UniProtKB-KW"/>
</dbReference>
<dbReference type="Gene3D" id="3.30.420.40">
    <property type="match status" value="2"/>
</dbReference>
<keyword evidence="3" id="KW-0119">Carbohydrate metabolism</keyword>
<dbReference type="PANTHER" id="PTHR18964:SF149">
    <property type="entry name" value="BIFUNCTIONAL UDP-N-ACETYLGLUCOSAMINE 2-EPIMERASE_N-ACETYLMANNOSAMINE KINASE"/>
    <property type="match status" value="1"/>
</dbReference>
<sequence length="388" mass="42696">MSFIGQNTLRTKQLNRSLVLQSILRLTKPTRQEIASFTKLTPATITNIIGELMAEKLVVETGSMEGGEKRAGRKTIVLDLNEESKRIAGVHIRSDRVELGIMTLKGKVLQFHHFPLPDKIDQNDFLAILIKELESFLATSKVPVSCIGIGSVGLVDFENGRILEAEHMGWEKVELVSAISSRFHIPVYLDHHVRGMALAEKLFGSCKNETDFLCVYLGQGIGSGMYLRDQLFRSDLTGAGELGHMIYQPGGIPCWCGSRGCLERYASEAAILKEFKVSSIDDFITGCKHGDENMLKGATDAGKQIATVLTSIINMLHVNKIMVGGKLADPELPLITEIRKEVRHLSFLDKKRRVEIEASSMGEQVGVIGAASLALLYAVFNANLTGKR</sequence>
<dbReference type="EMBL" id="CP016761">
    <property type="protein sequence ID" value="ANX13862.1"/>
    <property type="molecule type" value="Genomic_DNA"/>
</dbReference>
<proteinExistence type="inferred from homology"/>
<dbReference type="KEGG" id="far:ABE41_017765"/>
<comment type="function">
    <text evidence="1">Transcriptional repressor of xylose-utilizing enzymes.</text>
</comment>